<dbReference type="WBParaSite" id="JU765_v2.g15041.t1">
    <property type="protein sequence ID" value="JU765_v2.g15041.t1"/>
    <property type="gene ID" value="JU765_v2.g15041"/>
</dbReference>
<protein>
    <submittedName>
        <fullName evidence="2">Uncharacterized protein</fullName>
    </submittedName>
</protein>
<reference evidence="2" key="1">
    <citation type="submission" date="2022-11" db="UniProtKB">
        <authorList>
            <consortium name="WormBaseParasite"/>
        </authorList>
    </citation>
    <scope>IDENTIFICATION</scope>
</reference>
<evidence type="ECO:0000313" key="1">
    <source>
        <dbReference type="Proteomes" id="UP000887576"/>
    </source>
</evidence>
<sequence length="293" mass="33646">MDLWICNKATYETVKIADFGVDGTYLATLITEHNCEDCALNKRINKTSVASRRALDEVTEHEFMQFFRAKQNLRPTHQQQVFHALSLVMQEDPQPDLRPIRLEAPGVVISVLGDFVYSEESNNHFETIAPHIIFNQHVFWMRSPFVTTENAKFCCSPTVKIALLDLPNVDVAMLLKYLPNLEYLASTGFASEGWEKCLSEQRVTKRGVTMFLSKTVLKDSKPVYEFMKQYPSITISVKNVDSTDFNSYFEKIRTSQTSNCAILKVLDTGKKYKPKKSIGRLFLNRMMTKIKLF</sequence>
<accession>A0AC34QCD4</accession>
<organism evidence="1 2">
    <name type="scientific">Panagrolaimus sp. JU765</name>
    <dbReference type="NCBI Taxonomy" id="591449"/>
    <lineage>
        <taxon>Eukaryota</taxon>
        <taxon>Metazoa</taxon>
        <taxon>Ecdysozoa</taxon>
        <taxon>Nematoda</taxon>
        <taxon>Chromadorea</taxon>
        <taxon>Rhabditida</taxon>
        <taxon>Tylenchina</taxon>
        <taxon>Panagrolaimomorpha</taxon>
        <taxon>Panagrolaimoidea</taxon>
        <taxon>Panagrolaimidae</taxon>
        <taxon>Panagrolaimus</taxon>
    </lineage>
</organism>
<evidence type="ECO:0000313" key="2">
    <source>
        <dbReference type="WBParaSite" id="JU765_v2.g15041.t1"/>
    </source>
</evidence>
<dbReference type="Proteomes" id="UP000887576">
    <property type="component" value="Unplaced"/>
</dbReference>
<proteinExistence type="predicted"/>
<name>A0AC34QCD4_9BILA</name>